<proteinExistence type="predicted"/>
<organism evidence="1 2">
    <name type="scientific">Rhizobium altiplani</name>
    <dbReference type="NCBI Taxonomy" id="1864509"/>
    <lineage>
        <taxon>Bacteria</taxon>
        <taxon>Pseudomonadati</taxon>
        <taxon>Pseudomonadota</taxon>
        <taxon>Alphaproteobacteria</taxon>
        <taxon>Hyphomicrobiales</taxon>
        <taxon>Rhizobiaceae</taxon>
        <taxon>Rhizobium/Agrobacterium group</taxon>
        <taxon>Rhizobium</taxon>
    </lineage>
</organism>
<protein>
    <submittedName>
        <fullName evidence="1">Uncharacterized protein</fullName>
    </submittedName>
</protein>
<sequence length="156" mass="17930">MPHNLFPMCDACQGKKLEKTGDEDAPKFFIHPYFDRFTSPRVVKLAIDPPYDTPTFTIGPSEDLLEHERTLVAVHLRELAIEVRFTHFFREEYIRLLRLMQDARDGGQNCAALLALFRGHANSISPNSWQHIFYDSVLNNPDLVDYLATADLPELL</sequence>
<dbReference type="Proteomes" id="UP000068164">
    <property type="component" value="Unassembled WGS sequence"/>
</dbReference>
<evidence type="ECO:0000313" key="2">
    <source>
        <dbReference type="Proteomes" id="UP000068164"/>
    </source>
</evidence>
<dbReference type="AlphaFoldDB" id="A0A109K221"/>
<reference evidence="1 2" key="1">
    <citation type="submission" date="2015-11" db="EMBL/GenBank/DDBJ databases">
        <title>Draft Genome Sequence of the Strain BR 10423 (Rhizobium sp.) isolated from nodules of Mimosa pudica.</title>
        <authorList>
            <person name="Barauna A.C."/>
            <person name="Zilli J.E."/>
            <person name="Simoes-Araujo J.L."/>
            <person name="Reis V.M."/>
            <person name="James E.K."/>
            <person name="Reis F.B.Jr."/>
            <person name="Rouws L.F."/>
            <person name="Passos S.R."/>
            <person name="Gois S.R."/>
        </authorList>
    </citation>
    <scope>NUCLEOTIDE SEQUENCE [LARGE SCALE GENOMIC DNA]</scope>
    <source>
        <strain evidence="1 2">BR10423</strain>
    </source>
</reference>
<keyword evidence="2" id="KW-1185">Reference proteome</keyword>
<gene>
    <name evidence="1" type="ORF">AS026_28605</name>
</gene>
<name>A0A109K221_9HYPH</name>
<evidence type="ECO:0000313" key="1">
    <source>
        <dbReference type="EMBL" id="KWV59349.1"/>
    </source>
</evidence>
<comment type="caution">
    <text evidence="1">The sequence shown here is derived from an EMBL/GenBank/DDBJ whole genome shotgun (WGS) entry which is preliminary data.</text>
</comment>
<accession>A0A109K221</accession>
<dbReference type="EMBL" id="LNCD01000012">
    <property type="protein sequence ID" value="KWV59349.1"/>
    <property type="molecule type" value="Genomic_DNA"/>
</dbReference>